<keyword evidence="2" id="KW-0812">Transmembrane</keyword>
<dbReference type="Proteomes" id="UP000321960">
    <property type="component" value="Unassembled WGS sequence"/>
</dbReference>
<evidence type="ECO:0000313" key="5">
    <source>
        <dbReference type="Proteomes" id="UP000321960"/>
    </source>
</evidence>
<sequence>MSRHAVKPSGALPSAPAARPLAGSVAVRRAREAAVERVALGAVGLLALTASGFAGYAISTGTRPYATREVLPAQAGPFAWKKGVDRSVVAGAAQPDLDPLTTGSLPERPAAVRSPAPQPSPVPPSGYALRRVLDGQALVESRDGVRQVSVGATLPGAGRVLSIRDTGAGWIVITTETIIGPAQL</sequence>
<reference evidence="3 5" key="3">
    <citation type="submission" date="2019-07" db="EMBL/GenBank/DDBJ databases">
        <title>Whole genome shotgun sequence of Methylobacterium oxalidis NBRC 107715.</title>
        <authorList>
            <person name="Hosoyama A."/>
            <person name="Uohara A."/>
            <person name="Ohji S."/>
            <person name="Ichikawa N."/>
        </authorList>
    </citation>
    <scope>NUCLEOTIDE SEQUENCE [LARGE SCALE GENOMIC DNA]</scope>
    <source>
        <strain evidence="3 5">NBRC 107715</strain>
    </source>
</reference>
<dbReference type="Proteomes" id="UP001156856">
    <property type="component" value="Unassembled WGS sequence"/>
</dbReference>
<evidence type="ECO:0000313" key="3">
    <source>
        <dbReference type="EMBL" id="GEP03206.1"/>
    </source>
</evidence>
<gene>
    <name evidence="4" type="ORF">GCM10007888_58500</name>
    <name evidence="3" type="ORF">MOX02_12440</name>
</gene>
<reference evidence="6" key="2">
    <citation type="journal article" date="2019" name="Int. J. Syst. Evol. Microbiol.">
        <title>The Global Catalogue of Microorganisms (GCM) 10K type strain sequencing project: providing services to taxonomists for standard genome sequencing and annotation.</title>
        <authorList>
            <consortium name="The Broad Institute Genomics Platform"/>
            <consortium name="The Broad Institute Genome Sequencing Center for Infectious Disease"/>
            <person name="Wu L."/>
            <person name="Ma J."/>
        </authorList>
    </citation>
    <scope>NUCLEOTIDE SEQUENCE [LARGE SCALE GENOMIC DNA]</scope>
    <source>
        <strain evidence="6">NBRC 107715</strain>
    </source>
</reference>
<evidence type="ECO:0000313" key="6">
    <source>
        <dbReference type="Proteomes" id="UP001156856"/>
    </source>
</evidence>
<keyword evidence="2" id="KW-0472">Membrane</keyword>
<dbReference type="OrthoDB" id="8019418at2"/>
<evidence type="ECO:0000313" key="4">
    <source>
        <dbReference type="EMBL" id="GLS67466.1"/>
    </source>
</evidence>
<proteinExistence type="predicted"/>
<protein>
    <submittedName>
        <fullName evidence="3">Uncharacterized protein</fullName>
    </submittedName>
</protein>
<dbReference type="EMBL" id="BJZU01000018">
    <property type="protein sequence ID" value="GEP03206.1"/>
    <property type="molecule type" value="Genomic_DNA"/>
</dbReference>
<dbReference type="EMBL" id="BSPK01000112">
    <property type="protein sequence ID" value="GLS67466.1"/>
    <property type="molecule type" value="Genomic_DNA"/>
</dbReference>
<keyword evidence="6" id="KW-1185">Reference proteome</keyword>
<name>A0A512IZR6_9HYPH</name>
<evidence type="ECO:0000256" key="2">
    <source>
        <dbReference type="SAM" id="Phobius"/>
    </source>
</evidence>
<feature type="region of interest" description="Disordered" evidence="1">
    <location>
        <begin position="93"/>
        <end position="125"/>
    </location>
</feature>
<dbReference type="RefSeq" id="WP_147024934.1">
    <property type="nucleotide sequence ID" value="NZ_BJZU01000018.1"/>
</dbReference>
<dbReference type="AlphaFoldDB" id="A0A512IZR6"/>
<feature type="transmembrane region" description="Helical" evidence="2">
    <location>
        <begin position="38"/>
        <end position="58"/>
    </location>
</feature>
<reference evidence="4" key="1">
    <citation type="journal article" date="2014" name="Int. J. Syst. Evol. Microbiol.">
        <title>Complete genome of a new Firmicutes species belonging to the dominant human colonic microbiota ('Ruminococcus bicirculans') reveals two chromosomes and a selective capacity to utilize plant glucans.</title>
        <authorList>
            <consortium name="NISC Comparative Sequencing Program"/>
            <person name="Wegmann U."/>
            <person name="Louis P."/>
            <person name="Goesmann A."/>
            <person name="Henrissat B."/>
            <person name="Duncan S.H."/>
            <person name="Flint H.J."/>
        </authorList>
    </citation>
    <scope>NUCLEOTIDE SEQUENCE</scope>
    <source>
        <strain evidence="4">NBRC 107715</strain>
    </source>
</reference>
<reference evidence="4" key="4">
    <citation type="submission" date="2023-01" db="EMBL/GenBank/DDBJ databases">
        <title>Draft genome sequence of Methylobacterium oxalidis strain NBRC 107715.</title>
        <authorList>
            <person name="Sun Q."/>
            <person name="Mori K."/>
        </authorList>
    </citation>
    <scope>NUCLEOTIDE SEQUENCE</scope>
    <source>
        <strain evidence="4">NBRC 107715</strain>
    </source>
</reference>
<keyword evidence="2" id="KW-1133">Transmembrane helix</keyword>
<evidence type="ECO:0000256" key="1">
    <source>
        <dbReference type="SAM" id="MobiDB-lite"/>
    </source>
</evidence>
<organism evidence="3 5">
    <name type="scientific">Methylobacterium oxalidis</name>
    <dbReference type="NCBI Taxonomy" id="944322"/>
    <lineage>
        <taxon>Bacteria</taxon>
        <taxon>Pseudomonadati</taxon>
        <taxon>Pseudomonadota</taxon>
        <taxon>Alphaproteobacteria</taxon>
        <taxon>Hyphomicrobiales</taxon>
        <taxon>Methylobacteriaceae</taxon>
        <taxon>Methylobacterium</taxon>
    </lineage>
</organism>
<accession>A0A512IZR6</accession>
<comment type="caution">
    <text evidence="3">The sequence shown here is derived from an EMBL/GenBank/DDBJ whole genome shotgun (WGS) entry which is preliminary data.</text>
</comment>